<evidence type="ECO:0000256" key="3">
    <source>
        <dbReference type="ARBA" id="ARBA00004744"/>
    </source>
</evidence>
<keyword evidence="4" id="KW-1003">Cell membrane</keyword>
<dbReference type="GO" id="GO:0006779">
    <property type="term" value="P:porphyrin-containing compound biosynthetic process"/>
    <property type="evidence" value="ECO:0007669"/>
    <property type="project" value="UniProtKB-KW"/>
</dbReference>
<sequence length="418" mass="47296">MLRVLFLMLILLAGLIAGPYLAGKQGYVLIEAVSYTIEMSITTLVIFFVLSLAIIYGLEWIITRFCRLSSGTYSWFSRRKRQKAQRQTLEGLMRMDEGDYAKAEKLIGKNAKHSAEPILNFVKAAEAAQQKGDEFAANEYLRQATELAGSDNLMLEIARTRIMLMQHKLPAARSAVDSLLEMSPKNAEVLKLAVEIYLKSSAYQALDNILPRVERSNLYTGQAFEQLEQQVIDGLLNEKLNEEGQEGLLTWWEHQSRQRRHNPYAKLALITSLIACNDHQSAYQFSLELAKKLNDDSAEMPLLLQQISQLQPTESGKLIKLLEKRLKQTSNSQRVCQYQRALAYLYARAGLLEKSANAFKAMLEQQGCSLSEDITMATYVFEQVKDNEAIQRLNAQNLKSLMPLEQTSENTTALLAKK</sequence>
<evidence type="ECO:0000256" key="1">
    <source>
        <dbReference type="ARBA" id="ARBA00002962"/>
    </source>
</evidence>
<keyword evidence="9" id="KW-0627">Porphyrin biosynthesis</keyword>
<evidence type="ECO:0000256" key="8">
    <source>
        <dbReference type="ARBA" id="ARBA00023136"/>
    </source>
</evidence>
<comment type="pathway">
    <text evidence="3">Porphyrin-containing compound metabolism; protoheme biosynthesis.</text>
</comment>
<reference evidence="12" key="1">
    <citation type="submission" date="2016-03" db="EMBL/GenBank/DDBJ databases">
        <title>Co-evolution between Pasteurellaceae and their hosts.</title>
        <authorList>
            <person name="Hansen M.J."/>
            <person name="Bojesen A.M."/>
            <person name="Planet P."/>
        </authorList>
    </citation>
    <scope>NUCLEOTIDE SEQUENCE</scope>
    <source>
        <strain evidence="12">146/S8/89</strain>
    </source>
</reference>
<dbReference type="GO" id="GO:0042168">
    <property type="term" value="P:heme metabolic process"/>
    <property type="evidence" value="ECO:0007669"/>
    <property type="project" value="InterPro"/>
</dbReference>
<evidence type="ECO:0000256" key="4">
    <source>
        <dbReference type="ARBA" id="ARBA00022475"/>
    </source>
</evidence>
<keyword evidence="6 10" id="KW-0812">Transmembrane</keyword>
<dbReference type="NCBIfam" id="TIGR00540">
    <property type="entry name" value="TPR_hemY_coli"/>
    <property type="match status" value="1"/>
</dbReference>
<comment type="caution">
    <text evidence="12">The sequence shown here is derived from an EMBL/GenBank/DDBJ whole genome shotgun (WGS) entry which is preliminary data.</text>
</comment>
<comment type="subcellular location">
    <subcellularLocation>
        <location evidence="2">Cell inner membrane</location>
        <topology evidence="2">Multi-pass membrane protein</topology>
    </subcellularLocation>
</comment>
<keyword evidence="7 10" id="KW-1133">Transmembrane helix</keyword>
<name>A0A9X4PA33_9PAST</name>
<evidence type="ECO:0000256" key="5">
    <source>
        <dbReference type="ARBA" id="ARBA00022519"/>
    </source>
</evidence>
<dbReference type="EMBL" id="LWID01000001">
    <property type="protein sequence ID" value="MDG6895293.1"/>
    <property type="molecule type" value="Genomic_DNA"/>
</dbReference>
<dbReference type="AlphaFoldDB" id="A0A9X4PA33"/>
<comment type="function">
    <text evidence="1">Involved in a late step of protoheme IX synthesis.</text>
</comment>
<proteinExistence type="predicted"/>
<feature type="domain" description="HemY N-terminal" evidence="11">
    <location>
        <begin position="26"/>
        <end position="132"/>
    </location>
</feature>
<dbReference type="SUPFAM" id="SSF48452">
    <property type="entry name" value="TPR-like"/>
    <property type="match status" value="1"/>
</dbReference>
<evidence type="ECO:0000313" key="13">
    <source>
        <dbReference type="Proteomes" id="UP001155500"/>
    </source>
</evidence>
<keyword evidence="8 10" id="KW-0472">Membrane</keyword>
<accession>A0A9X4PA33</accession>
<protein>
    <submittedName>
        <fullName evidence="12">Heme biosynthesis protein HemY</fullName>
    </submittedName>
</protein>
<dbReference type="InterPro" id="IPR011990">
    <property type="entry name" value="TPR-like_helical_dom_sf"/>
</dbReference>
<evidence type="ECO:0000313" key="12">
    <source>
        <dbReference type="EMBL" id="MDG6895293.1"/>
    </source>
</evidence>
<feature type="transmembrane region" description="Helical" evidence="10">
    <location>
        <begin position="39"/>
        <end position="58"/>
    </location>
</feature>
<dbReference type="GO" id="GO:0005886">
    <property type="term" value="C:plasma membrane"/>
    <property type="evidence" value="ECO:0007669"/>
    <property type="project" value="UniProtKB-SubCell"/>
</dbReference>
<evidence type="ECO:0000256" key="2">
    <source>
        <dbReference type="ARBA" id="ARBA00004429"/>
    </source>
</evidence>
<evidence type="ECO:0000256" key="7">
    <source>
        <dbReference type="ARBA" id="ARBA00022989"/>
    </source>
</evidence>
<dbReference type="RefSeq" id="WP_279572710.1">
    <property type="nucleotide sequence ID" value="NZ_LWID01000001.1"/>
</dbReference>
<evidence type="ECO:0000259" key="11">
    <source>
        <dbReference type="Pfam" id="PF07219"/>
    </source>
</evidence>
<gene>
    <name evidence="12" type="ORF">A6A20_06590</name>
</gene>
<evidence type="ECO:0000256" key="6">
    <source>
        <dbReference type="ARBA" id="ARBA00022692"/>
    </source>
</evidence>
<dbReference type="Proteomes" id="UP001155500">
    <property type="component" value="Unassembled WGS sequence"/>
</dbReference>
<dbReference type="Gene3D" id="1.25.40.10">
    <property type="entry name" value="Tetratricopeptide repeat domain"/>
    <property type="match status" value="1"/>
</dbReference>
<dbReference type="InterPro" id="IPR010817">
    <property type="entry name" value="HemY_N"/>
</dbReference>
<evidence type="ECO:0000256" key="9">
    <source>
        <dbReference type="ARBA" id="ARBA00023244"/>
    </source>
</evidence>
<organism evidence="12 13">
    <name type="scientific">Volucribacter amazonae</name>
    <dbReference type="NCBI Taxonomy" id="256731"/>
    <lineage>
        <taxon>Bacteria</taxon>
        <taxon>Pseudomonadati</taxon>
        <taxon>Pseudomonadota</taxon>
        <taxon>Gammaproteobacteria</taxon>
        <taxon>Pasteurellales</taxon>
        <taxon>Pasteurellaceae</taxon>
        <taxon>Volucribacter</taxon>
    </lineage>
</organism>
<keyword evidence="5" id="KW-0997">Cell inner membrane</keyword>
<dbReference type="InterPro" id="IPR005254">
    <property type="entry name" value="Heme_biosyn_assoc_TPR_pro"/>
</dbReference>
<evidence type="ECO:0000256" key="10">
    <source>
        <dbReference type="SAM" id="Phobius"/>
    </source>
</evidence>
<dbReference type="Pfam" id="PF07219">
    <property type="entry name" value="HemY_N"/>
    <property type="match status" value="1"/>
</dbReference>
<keyword evidence="13" id="KW-1185">Reference proteome</keyword>